<feature type="region of interest" description="Disordered" evidence="2">
    <location>
        <begin position="64"/>
        <end position="95"/>
    </location>
</feature>
<evidence type="ECO:0000256" key="1">
    <source>
        <dbReference type="SAM" id="Coils"/>
    </source>
</evidence>
<feature type="compositionally biased region" description="Low complexity" evidence="2">
    <location>
        <begin position="473"/>
        <end position="483"/>
    </location>
</feature>
<evidence type="ECO:0000256" key="2">
    <source>
        <dbReference type="SAM" id="MobiDB-lite"/>
    </source>
</evidence>
<name>A0AAW1PTY8_9CHLO</name>
<gene>
    <name evidence="3" type="ORF">WJX72_006692</name>
</gene>
<dbReference type="PANTHER" id="PTHR16078:SF1">
    <property type="entry name" value="COILED-COIL DOMAIN-CONTAINING PROTEIN 87"/>
    <property type="match status" value="1"/>
</dbReference>
<sequence length="728" mass="79777">MREEGRVSMHSLGWQRAQTKAKDDRQVKELDPIIPIQKLHRGASLLDMEDADLLDISVTPSGRFPAEGRVLGRPQRLPSTARSQPRRHPQRYGDEPAMVAARRAMRRKMPVLLDKMELAAAGLQEEAQIRQKALDARGVFDPAANEVRSRAILRVQLRNHLQPNALDHAVKHINKRRAEAQQPDTLAWRLDAMCDSVIHCTTPRTARPAGRRVEWARKATTRPSSALSTTSRLDEALALATAKLAAEWFRKLPLDQQQARLLKQQARKAETIQRYQERMEEEKRAILGSIGINADDPDSLRGMVERLAQEESQDATPSPSEPGPSGPPMLQETGAALLAAVMSHVQDLDQRLDAMAAARLDPETVRQQQIAQAASTRWTNTRHSVIPGRGASKTPGLADVALAAAHGSDVEGEESEDHASADEGSELAHSGAGADAKPAGRWHDGSDPWDDGVRPRLLLPGEHPLERNTRNRASAQHQPAAAAGEPSTQEVLNNRASASGATPAMRTVGFAAAALEAESGSAGAAGAHHSPRHRRRSILDGKTLHLLPLPTREEMLAIKLPRLPPLLAPAGDFKRMAEHLQARLERIWSSLRLPIMAKLDMVIKYTSPHMSTLFEAALEAWEAAAAVVMERERLLGLLVEVREVVEDGELRANKGRLPNMQELALHFIITTVQAEEAAEQLQTTFGDELSFEGAPYPGPDALTLYQLEEFTVRVNKAVAANSFEATAP</sequence>
<feature type="region of interest" description="Disordered" evidence="2">
    <location>
        <begin position="370"/>
        <end position="490"/>
    </location>
</feature>
<keyword evidence="1" id="KW-0175">Coiled coil</keyword>
<dbReference type="EMBL" id="JALJOR010000009">
    <property type="protein sequence ID" value="KAK9811594.1"/>
    <property type="molecule type" value="Genomic_DNA"/>
</dbReference>
<feature type="compositionally biased region" description="Basic and acidic residues" evidence="2">
    <location>
        <begin position="441"/>
        <end position="454"/>
    </location>
</feature>
<feature type="region of interest" description="Disordered" evidence="2">
    <location>
        <begin position="1"/>
        <end position="26"/>
    </location>
</feature>
<reference evidence="3 4" key="1">
    <citation type="journal article" date="2024" name="Nat. Commun.">
        <title>Phylogenomics reveals the evolutionary origins of lichenization in chlorophyte algae.</title>
        <authorList>
            <person name="Puginier C."/>
            <person name="Libourel C."/>
            <person name="Otte J."/>
            <person name="Skaloud P."/>
            <person name="Haon M."/>
            <person name="Grisel S."/>
            <person name="Petersen M."/>
            <person name="Berrin J.G."/>
            <person name="Delaux P.M."/>
            <person name="Dal Grande F."/>
            <person name="Keller J."/>
        </authorList>
    </citation>
    <scope>NUCLEOTIDE SEQUENCE [LARGE SCALE GENOMIC DNA]</scope>
    <source>
        <strain evidence="3 4">SAG 2043</strain>
    </source>
</reference>
<evidence type="ECO:0000313" key="4">
    <source>
        <dbReference type="Proteomes" id="UP001489004"/>
    </source>
</evidence>
<protein>
    <submittedName>
        <fullName evidence="3">Uncharacterized protein</fullName>
    </submittedName>
</protein>
<feature type="coiled-coil region" evidence="1">
    <location>
        <begin position="254"/>
        <end position="285"/>
    </location>
</feature>
<keyword evidence="4" id="KW-1185">Reference proteome</keyword>
<dbReference type="AlphaFoldDB" id="A0AAW1PTY8"/>
<dbReference type="Proteomes" id="UP001489004">
    <property type="component" value="Unassembled WGS sequence"/>
</dbReference>
<dbReference type="PANTHER" id="PTHR16078">
    <property type="entry name" value="COILED-COIL DOMAIN-CONTAINING PROTEIN 87"/>
    <property type="match status" value="1"/>
</dbReference>
<feature type="compositionally biased region" description="Polar residues" evidence="2">
    <location>
        <begin position="370"/>
        <end position="383"/>
    </location>
</feature>
<accession>A0AAW1PTY8</accession>
<feature type="region of interest" description="Disordered" evidence="2">
    <location>
        <begin position="308"/>
        <end position="331"/>
    </location>
</feature>
<organism evidence="3 4">
    <name type="scientific">[Myrmecia] bisecta</name>
    <dbReference type="NCBI Taxonomy" id="41462"/>
    <lineage>
        <taxon>Eukaryota</taxon>
        <taxon>Viridiplantae</taxon>
        <taxon>Chlorophyta</taxon>
        <taxon>core chlorophytes</taxon>
        <taxon>Trebouxiophyceae</taxon>
        <taxon>Trebouxiales</taxon>
        <taxon>Trebouxiaceae</taxon>
        <taxon>Myrmecia</taxon>
    </lineage>
</organism>
<proteinExistence type="predicted"/>
<evidence type="ECO:0000313" key="3">
    <source>
        <dbReference type="EMBL" id="KAK9811594.1"/>
    </source>
</evidence>
<dbReference type="InterPro" id="IPR037383">
    <property type="entry name" value="CCDC87"/>
</dbReference>
<comment type="caution">
    <text evidence="3">The sequence shown here is derived from an EMBL/GenBank/DDBJ whole genome shotgun (WGS) entry which is preliminary data.</text>
</comment>